<feature type="binding site" evidence="2">
    <location>
        <position position="61"/>
    </location>
    <ligand>
        <name>substrate</name>
    </ligand>
</feature>
<proteinExistence type="predicted"/>
<reference evidence="3 4" key="1">
    <citation type="journal article" date="2016" name="Nat. Commun.">
        <title>Thousands of microbial genomes shed light on interconnected biogeochemical processes in an aquifer system.</title>
        <authorList>
            <person name="Anantharaman K."/>
            <person name="Brown C.T."/>
            <person name="Hug L.A."/>
            <person name="Sharon I."/>
            <person name="Castelle C.J."/>
            <person name="Probst A.J."/>
            <person name="Thomas B.C."/>
            <person name="Singh A."/>
            <person name="Wilkins M.J."/>
            <person name="Karaoz U."/>
            <person name="Brodie E.L."/>
            <person name="Williams K.H."/>
            <person name="Hubbard S.S."/>
            <person name="Banfield J.F."/>
        </authorList>
    </citation>
    <scope>NUCLEOTIDE SEQUENCE [LARGE SCALE GENOMIC DNA]</scope>
</reference>
<organism evidence="3 4">
    <name type="scientific">candidate division WWE3 bacterium RIFCSPLOWO2_01_FULL_39_13</name>
    <dbReference type="NCBI Taxonomy" id="1802624"/>
    <lineage>
        <taxon>Bacteria</taxon>
        <taxon>Katanobacteria</taxon>
    </lineage>
</organism>
<dbReference type="AlphaFoldDB" id="A0A1F4V5C8"/>
<dbReference type="PIRSF" id="PIRSF000709">
    <property type="entry name" value="6PFK_2-Ptase"/>
    <property type="match status" value="1"/>
</dbReference>
<dbReference type="EMBL" id="MEVH01000001">
    <property type="protein sequence ID" value="OGC52378.1"/>
    <property type="molecule type" value="Genomic_DNA"/>
</dbReference>
<dbReference type="SUPFAM" id="SSF53254">
    <property type="entry name" value="Phosphoglycerate mutase-like"/>
    <property type="match status" value="1"/>
</dbReference>
<evidence type="ECO:0008006" key="5">
    <source>
        <dbReference type="Google" id="ProtNLM"/>
    </source>
</evidence>
<dbReference type="PANTHER" id="PTHR48100">
    <property type="entry name" value="BROAD-SPECIFICITY PHOSPHATASE YOR283W-RELATED"/>
    <property type="match status" value="1"/>
</dbReference>
<accession>A0A1F4V5C8</accession>
<evidence type="ECO:0000313" key="3">
    <source>
        <dbReference type="EMBL" id="OGC52378.1"/>
    </source>
</evidence>
<dbReference type="Gene3D" id="3.40.50.1240">
    <property type="entry name" value="Phosphoglycerate mutase-like"/>
    <property type="match status" value="1"/>
</dbReference>
<dbReference type="InterPro" id="IPR050275">
    <property type="entry name" value="PGM_Phosphatase"/>
</dbReference>
<dbReference type="Pfam" id="PF00300">
    <property type="entry name" value="His_Phos_1"/>
    <property type="match status" value="1"/>
</dbReference>
<sequence length="215" mass="25293">MITISLIRHAESYANKRGLLDGKLPGKSLSDCGKSQINPLALKIQESRLVYNRVYVSPFNRTRETYCLLNKTIDRKWHLTNHQISFGIKELDYGNLNGKKFSDYELSINEIWNNAKAGKYQERYGEIGESQEEYFSRIYSFLGKIIKRDNRTLMIITHECVCRAIIWIYNNLQKREKIENKINLADIKTLIFFPEDVDKFKKLILEFRSGTKKRV</sequence>
<name>A0A1F4V5C8_UNCKA</name>
<dbReference type="Proteomes" id="UP000178771">
    <property type="component" value="Unassembled WGS sequence"/>
</dbReference>
<feature type="binding site" evidence="2">
    <location>
        <begin position="90"/>
        <end position="93"/>
    </location>
    <ligand>
        <name>substrate</name>
    </ligand>
</feature>
<evidence type="ECO:0000256" key="1">
    <source>
        <dbReference type="PIRSR" id="PIRSR613078-1"/>
    </source>
</evidence>
<gene>
    <name evidence="3" type="ORF">A2982_00745</name>
</gene>
<protein>
    <recommendedName>
        <fullName evidence="5">Phosphoglycerate mutase</fullName>
    </recommendedName>
</protein>
<comment type="caution">
    <text evidence="3">The sequence shown here is derived from an EMBL/GenBank/DDBJ whole genome shotgun (WGS) entry which is preliminary data.</text>
</comment>
<dbReference type="SMART" id="SM00855">
    <property type="entry name" value="PGAM"/>
    <property type="match status" value="1"/>
</dbReference>
<dbReference type="GO" id="GO:0016791">
    <property type="term" value="F:phosphatase activity"/>
    <property type="evidence" value="ECO:0007669"/>
    <property type="project" value="TreeGrafter"/>
</dbReference>
<feature type="active site" description="Tele-phosphohistidine intermediate" evidence="1">
    <location>
        <position position="9"/>
    </location>
</feature>
<dbReference type="CDD" id="cd07067">
    <property type="entry name" value="HP_PGM_like"/>
    <property type="match status" value="1"/>
</dbReference>
<dbReference type="InterPro" id="IPR029033">
    <property type="entry name" value="His_PPase_superfam"/>
</dbReference>
<dbReference type="STRING" id="1802624.A2982_00745"/>
<evidence type="ECO:0000256" key="2">
    <source>
        <dbReference type="PIRSR" id="PIRSR613078-2"/>
    </source>
</evidence>
<feature type="active site" description="Proton donor/acceptor" evidence="1">
    <location>
        <position position="90"/>
    </location>
</feature>
<dbReference type="InterPro" id="IPR013078">
    <property type="entry name" value="His_Pase_superF_clade-1"/>
</dbReference>
<evidence type="ECO:0000313" key="4">
    <source>
        <dbReference type="Proteomes" id="UP000178771"/>
    </source>
</evidence>
<feature type="binding site" evidence="2">
    <location>
        <begin position="8"/>
        <end position="15"/>
    </location>
    <ligand>
        <name>substrate</name>
    </ligand>
</feature>